<dbReference type="Proteomes" id="UP001215712">
    <property type="component" value="Unassembled WGS sequence"/>
</dbReference>
<keyword evidence="2" id="KW-1185">Reference proteome</keyword>
<protein>
    <submittedName>
        <fullName evidence="1">Uncharacterized protein</fullName>
    </submittedName>
</protein>
<evidence type="ECO:0000313" key="2">
    <source>
        <dbReference type="Proteomes" id="UP001215712"/>
    </source>
</evidence>
<organism evidence="1 2">
    <name type="scientific">Penicillium malachiteum</name>
    <dbReference type="NCBI Taxonomy" id="1324776"/>
    <lineage>
        <taxon>Eukaryota</taxon>
        <taxon>Fungi</taxon>
        <taxon>Dikarya</taxon>
        <taxon>Ascomycota</taxon>
        <taxon>Pezizomycotina</taxon>
        <taxon>Eurotiomycetes</taxon>
        <taxon>Eurotiomycetidae</taxon>
        <taxon>Eurotiales</taxon>
        <taxon>Aspergillaceae</taxon>
        <taxon>Penicillium</taxon>
    </lineage>
</organism>
<gene>
    <name evidence="1" type="ORF">N7493_006520</name>
</gene>
<dbReference type="EMBL" id="JAQJAN010000008">
    <property type="protein sequence ID" value="KAJ5724792.1"/>
    <property type="molecule type" value="Genomic_DNA"/>
</dbReference>
<dbReference type="AlphaFoldDB" id="A0AAD6HKQ6"/>
<reference evidence="1" key="2">
    <citation type="submission" date="2023-01" db="EMBL/GenBank/DDBJ databases">
        <authorList>
            <person name="Petersen C."/>
        </authorList>
    </citation>
    <scope>NUCLEOTIDE SEQUENCE</scope>
    <source>
        <strain evidence="1">IBT 17514</strain>
    </source>
</reference>
<name>A0AAD6HKQ6_9EURO</name>
<comment type="caution">
    <text evidence="1">The sequence shown here is derived from an EMBL/GenBank/DDBJ whole genome shotgun (WGS) entry which is preliminary data.</text>
</comment>
<dbReference type="CDD" id="cd03143">
    <property type="entry name" value="A4_beta-galactosidase_middle_domain"/>
    <property type="match status" value="1"/>
</dbReference>
<sequence>MADIVYATTVSDALLMISDRDFKAIIIPDPGLTNKSGQTEGVLAKLKTYIENGGLVIVGLHFPGYASTPEMNGFFEAFDLPWIAGL</sequence>
<evidence type="ECO:0000313" key="1">
    <source>
        <dbReference type="EMBL" id="KAJ5724792.1"/>
    </source>
</evidence>
<reference evidence="1" key="1">
    <citation type="journal article" date="2023" name="IMA Fungus">
        <title>Comparative genomic study of the Penicillium genus elucidates a diverse pangenome and 15 lateral gene transfer events.</title>
        <authorList>
            <person name="Petersen C."/>
            <person name="Sorensen T."/>
            <person name="Nielsen M.R."/>
            <person name="Sondergaard T.E."/>
            <person name="Sorensen J.L."/>
            <person name="Fitzpatrick D.A."/>
            <person name="Frisvad J.C."/>
            <person name="Nielsen K.L."/>
        </authorList>
    </citation>
    <scope>NUCLEOTIDE SEQUENCE</scope>
    <source>
        <strain evidence="1">IBT 17514</strain>
    </source>
</reference>
<accession>A0AAD6HKQ6</accession>
<proteinExistence type="predicted"/>